<evidence type="ECO:0000256" key="1">
    <source>
        <dbReference type="SAM" id="MobiDB-lite"/>
    </source>
</evidence>
<dbReference type="AlphaFoldDB" id="A0A061QTK6"/>
<feature type="non-terminal residue" evidence="2">
    <location>
        <position position="111"/>
    </location>
</feature>
<evidence type="ECO:0000313" key="2">
    <source>
        <dbReference type="EMBL" id="JAC63043.1"/>
    </source>
</evidence>
<sequence>TGTWPMSRCPEQGRRGAPLPPRQGIPLPPPPGGEPSLPHGGLGRGCCLWRAGKGKLLATPVPDLNRRLRRRAPPPDPLTFLALPCATLLPPSALPFLQAEFSEKCRVSAPS</sequence>
<name>A0A061QTK6_9CHLO</name>
<feature type="region of interest" description="Disordered" evidence="1">
    <location>
        <begin position="1"/>
        <end position="39"/>
    </location>
</feature>
<feature type="compositionally biased region" description="Pro residues" evidence="1">
    <location>
        <begin position="18"/>
        <end position="33"/>
    </location>
</feature>
<protein>
    <submittedName>
        <fullName evidence="2">Uncharacterized protein</fullName>
    </submittedName>
</protein>
<accession>A0A061QTK6</accession>
<gene>
    <name evidence="2" type="ORF">TSPGSL018_21655</name>
</gene>
<proteinExistence type="predicted"/>
<feature type="non-terminal residue" evidence="2">
    <location>
        <position position="1"/>
    </location>
</feature>
<reference evidence="2" key="1">
    <citation type="submission" date="2014-05" db="EMBL/GenBank/DDBJ databases">
        <title>The transcriptome of the halophilic microalga Tetraselmis sp. GSL018 isolated from the Great Salt Lake, Utah.</title>
        <authorList>
            <person name="Jinkerson R.E."/>
            <person name="D'Adamo S."/>
            <person name="Posewitz M.C."/>
        </authorList>
    </citation>
    <scope>NUCLEOTIDE SEQUENCE</scope>
    <source>
        <strain evidence="2">GSL018</strain>
    </source>
</reference>
<dbReference type="EMBL" id="GBEZ01023884">
    <property type="protein sequence ID" value="JAC63043.1"/>
    <property type="molecule type" value="Transcribed_RNA"/>
</dbReference>
<organism evidence="2">
    <name type="scientific">Tetraselmis sp. GSL018</name>
    <dbReference type="NCBI Taxonomy" id="582737"/>
    <lineage>
        <taxon>Eukaryota</taxon>
        <taxon>Viridiplantae</taxon>
        <taxon>Chlorophyta</taxon>
        <taxon>core chlorophytes</taxon>
        <taxon>Chlorodendrophyceae</taxon>
        <taxon>Chlorodendrales</taxon>
        <taxon>Chlorodendraceae</taxon>
        <taxon>Tetraselmis</taxon>
    </lineage>
</organism>